<keyword evidence="1" id="KW-0812">Transmembrane</keyword>
<evidence type="ECO:0008006" key="4">
    <source>
        <dbReference type="Google" id="ProtNLM"/>
    </source>
</evidence>
<proteinExistence type="predicted"/>
<keyword evidence="1" id="KW-1133">Transmembrane helix</keyword>
<protein>
    <recommendedName>
        <fullName evidence="4">RND transporter</fullName>
    </recommendedName>
</protein>
<keyword evidence="3" id="KW-1185">Reference proteome</keyword>
<reference evidence="2 3" key="2">
    <citation type="submission" date="2024-09" db="EMBL/GenBank/DDBJ databases">
        <title>Draft genome sequence of Candidatus Magnetaquicoccaceae bacterium FCR-1.</title>
        <authorList>
            <person name="Shimoshige H."/>
            <person name="Shimamura S."/>
            <person name="Taoka A."/>
            <person name="Kobayashi H."/>
            <person name="Maekawa T."/>
        </authorList>
    </citation>
    <scope>NUCLEOTIDE SEQUENCE [LARGE SCALE GENOMIC DNA]</scope>
    <source>
        <strain evidence="2 3">FCR-1</strain>
    </source>
</reference>
<feature type="transmembrane region" description="Helical" evidence="1">
    <location>
        <begin position="55"/>
        <end position="73"/>
    </location>
</feature>
<gene>
    <name evidence="2" type="ORF">SIID45300_00088</name>
</gene>
<sequence length="85" mass="9415">MNTTPPSKPPAHWLDRVSWPVLLLLAAWLAVAPITPEPHLTEKLRMLFAGELSRPIDIFDLFLHASPIVVVILKARRRFAGPGSG</sequence>
<name>A0ABQ0C4I4_9PROT</name>
<evidence type="ECO:0000313" key="3">
    <source>
        <dbReference type="Proteomes" id="UP001628193"/>
    </source>
</evidence>
<evidence type="ECO:0000313" key="2">
    <source>
        <dbReference type="EMBL" id="GAB0055791.1"/>
    </source>
</evidence>
<comment type="caution">
    <text evidence="2">The sequence shown here is derived from an EMBL/GenBank/DDBJ whole genome shotgun (WGS) entry which is preliminary data.</text>
</comment>
<reference evidence="2 3" key="1">
    <citation type="submission" date="2024-05" db="EMBL/GenBank/DDBJ databases">
        <authorList>
            <consortium name="Candidatus Magnetaquicoccaceae bacterium FCR-1 genome sequencing consortium"/>
            <person name="Shimoshige H."/>
            <person name="Shimamura S."/>
            <person name="Taoka A."/>
            <person name="Kobayashi H."/>
            <person name="Maekawa T."/>
        </authorList>
    </citation>
    <scope>NUCLEOTIDE SEQUENCE [LARGE SCALE GENOMIC DNA]</scope>
    <source>
        <strain evidence="2 3">FCR-1</strain>
    </source>
</reference>
<dbReference type="RefSeq" id="WP_420903502.1">
    <property type="nucleotide sequence ID" value="NZ_BAAFGK010000001.1"/>
</dbReference>
<organism evidence="2 3">
    <name type="scientific">Candidatus Magnetaquiglobus chichijimensis</name>
    <dbReference type="NCBI Taxonomy" id="3141448"/>
    <lineage>
        <taxon>Bacteria</taxon>
        <taxon>Pseudomonadati</taxon>
        <taxon>Pseudomonadota</taxon>
        <taxon>Magnetococcia</taxon>
        <taxon>Magnetococcales</taxon>
        <taxon>Candidatus Magnetaquicoccaceae</taxon>
        <taxon>Candidatus Magnetaquiglobus</taxon>
    </lineage>
</organism>
<dbReference type="Proteomes" id="UP001628193">
    <property type="component" value="Unassembled WGS sequence"/>
</dbReference>
<feature type="transmembrane region" description="Helical" evidence="1">
    <location>
        <begin position="17"/>
        <end position="35"/>
    </location>
</feature>
<keyword evidence="1" id="KW-0472">Membrane</keyword>
<dbReference type="EMBL" id="BAAFGK010000001">
    <property type="protein sequence ID" value="GAB0055791.1"/>
    <property type="molecule type" value="Genomic_DNA"/>
</dbReference>
<evidence type="ECO:0000256" key="1">
    <source>
        <dbReference type="SAM" id="Phobius"/>
    </source>
</evidence>
<accession>A0ABQ0C4I4</accession>